<keyword evidence="2" id="KW-0812">Transmembrane</keyword>
<dbReference type="Proteomes" id="UP001193384">
    <property type="component" value="Unassembled WGS sequence"/>
</dbReference>
<dbReference type="EMBL" id="QQQW01000016">
    <property type="protein sequence ID" value="MXR43879.1"/>
    <property type="molecule type" value="Genomic_DNA"/>
</dbReference>
<protein>
    <recommendedName>
        <fullName evidence="3">DUF31 domain-containing protein</fullName>
    </recommendedName>
</protein>
<accession>A0ABD6IE35</accession>
<comment type="caution">
    <text evidence="4">The sequence shown here is derived from an EMBL/GenBank/DDBJ whole genome shotgun (WGS) entry which is preliminary data.</text>
</comment>
<dbReference type="Pfam" id="PF01732">
    <property type="entry name" value="Mycop_pep_DUF31"/>
    <property type="match status" value="1"/>
</dbReference>
<feature type="compositionally biased region" description="Low complexity" evidence="1">
    <location>
        <begin position="417"/>
        <end position="438"/>
    </location>
</feature>
<evidence type="ECO:0000259" key="3">
    <source>
        <dbReference type="Pfam" id="PF01732"/>
    </source>
</evidence>
<dbReference type="InterPro" id="IPR022382">
    <property type="entry name" value="Mycoplasma_peptidase_DUF31"/>
</dbReference>
<organism evidence="4 5">
    <name type="scientific">Mesomycoplasma hyorhinis</name>
    <name type="common">Mycoplasma hyorhinis</name>
    <dbReference type="NCBI Taxonomy" id="2100"/>
    <lineage>
        <taxon>Bacteria</taxon>
        <taxon>Bacillati</taxon>
        <taxon>Mycoplasmatota</taxon>
        <taxon>Mycoplasmoidales</taxon>
        <taxon>Metamycoplasmataceae</taxon>
        <taxon>Mesomycoplasma</taxon>
    </lineage>
</organism>
<feature type="transmembrane region" description="Helical" evidence="2">
    <location>
        <begin position="12"/>
        <end position="30"/>
    </location>
</feature>
<keyword evidence="2" id="KW-0472">Membrane</keyword>
<reference evidence="4 5" key="1">
    <citation type="submission" date="2018-07" db="EMBL/GenBank/DDBJ databases">
        <title>Genetic characterization of Mycoplasma hyopneumoniae, M. hyorhinis and M. flocculare isolates through whole genome sequencing analysis: comparative analysis of sequence types and putative genes involved in virulence.</title>
        <authorList>
            <person name="Fourour S."/>
            <person name="Lucas P."/>
            <person name="Touzain F."/>
            <person name="Tocqueville V."/>
            <person name="Kempf I."/>
            <person name="Marois-Crehan C."/>
        </authorList>
    </citation>
    <scope>NUCLEOTIDE SEQUENCE [LARGE SCALE GENOMIC DNA]</scope>
    <source>
        <strain evidence="4 5">MHR389</strain>
    </source>
</reference>
<dbReference type="SUPFAM" id="SSF50494">
    <property type="entry name" value="Trypsin-like serine proteases"/>
    <property type="match status" value="1"/>
</dbReference>
<evidence type="ECO:0000256" key="1">
    <source>
        <dbReference type="SAM" id="MobiDB-lite"/>
    </source>
</evidence>
<feature type="region of interest" description="Disordered" evidence="1">
    <location>
        <begin position="413"/>
        <end position="438"/>
    </location>
</feature>
<sequence length="947" mass="108658">MKSKKFLNPLIYLGIVSAGAAAGVGIYFAINAYKDQESKNTNQSVDLKYKNESLSNIINIRASQEGSKLYPSQVATAPNIREYINFWPTEFNVFNYDVANLNKNLKLGYKVIPNSIDDRRGIFKVNISLLQVDPYNNQNQKVLEQKVFTVSGFLTKGANVLSRNDNIKFKDRTSSVLSSIKELKLKQNIKKFDVSTLNDKNFWDYFEIPEGFKTTEKLTLIPQQVEIQQNNQTNTDNPNKTVNVLQQSQEKHKYVILKANENYFLSVLDILGFNEQNKTIQVELGLTHQAYKDNTVAKFLTIKSDLFDFSKQQTNNQLQNPNISIQLKAKYSNFLPSFFFANRPLSTQDLKRYFDITNLDNLDNYQVEIATELNNDQNGTFALFIKKKEALLSVGDQENPNEKQNKTNTVNLDDKTTISTNSTASTATVNEQNQENPNNERLFYVSGFNSYDKISQHIIQYSNFRIDDINDFFNLKDARLRKNALANLNNEVASVSWDFIGKPLKSFFEGQSNTLNLFANTSNLYGFSKSNYYFARTYDYKIEDNKLKFVFVNALNDQYNLYIQFTHKPKANSIYQDADGDAKTSDELFSDLHKRTLAIQYFVKNTDHNNKSIIKAISGTAWVFDRELDKDGKPNGVYYLATNLHVVEECLKNPSNVFSFAYSLSNKSDTLHFSQENDLIFDTQQSDFRQISKRIYDDYGNPLSPDKYEVSSEESKEFWDNFKVIPLGLNSTKDNKFQDIALIRIKFPKDKVLNRGFSLDDIFQDDVFQINKFEKTIQNVPDAVNYYNQHPLKFFISNSIKWPENQENKEISLPIQLYLGGYLSGDSWVEASQSAVLDTKNNFQKTFEYQGKRYNASPSISLPNIYSGHGMSGSLVLNQQGQAVGIFWGGIFPDDKPKTLTRGIGQIDTFGIKIDSKETILSKWLDESKNITTELDKYEPQINKVKQ</sequence>
<gene>
    <name evidence="4" type="ORF">DR101_02885</name>
</gene>
<keyword evidence="2" id="KW-1133">Transmembrane helix</keyword>
<proteinExistence type="predicted"/>
<evidence type="ECO:0000256" key="2">
    <source>
        <dbReference type="SAM" id="Phobius"/>
    </source>
</evidence>
<dbReference type="InterPro" id="IPR009003">
    <property type="entry name" value="Peptidase_S1_PA"/>
</dbReference>
<evidence type="ECO:0000313" key="5">
    <source>
        <dbReference type="Proteomes" id="UP001193384"/>
    </source>
</evidence>
<feature type="domain" description="DUF31" evidence="3">
    <location>
        <begin position="587"/>
        <end position="857"/>
    </location>
</feature>
<name>A0ABD6IE35_MESHY</name>
<evidence type="ECO:0000313" key="4">
    <source>
        <dbReference type="EMBL" id="MXR43879.1"/>
    </source>
</evidence>
<dbReference type="AlphaFoldDB" id="A0ABD6IE35"/>